<protein>
    <submittedName>
        <fullName evidence="2">Glycosyltransferase</fullName>
    </submittedName>
</protein>
<proteinExistence type="predicted"/>
<dbReference type="GO" id="GO:0016758">
    <property type="term" value="F:hexosyltransferase activity"/>
    <property type="evidence" value="ECO:0007669"/>
    <property type="project" value="UniProtKB-ARBA"/>
</dbReference>
<sequence length="240" mass="28047">MRISIITVVYNGEKYLENTILSVINQTYHNVEYIIIDGGSTDGTIDIIKRYEDKIYCWISERDKGIYDAMNKGIELASGEWINFMNAGDVFFDTNVLNSIFLKKDFKDIDVVYGNHNVIYKNKTRIKKAGNIKNIWKGSQFCHQSTFVSAKVHKANKFNLSNRIGADFELFYTLYKKKMTFKYVNVIVANYSAGGLSDIKRLDSIIGRWNIIEKNTKVNFYYIWIILKEILKNYIKKFIR</sequence>
<dbReference type="AlphaFoldDB" id="A0A2U2C0S9"/>
<dbReference type="EMBL" id="QEYI01000003">
    <property type="protein sequence ID" value="PWE21613.1"/>
    <property type="molecule type" value="Genomic_DNA"/>
</dbReference>
<dbReference type="Pfam" id="PF00535">
    <property type="entry name" value="Glycos_transf_2"/>
    <property type="match status" value="1"/>
</dbReference>
<evidence type="ECO:0000259" key="1">
    <source>
        <dbReference type="Pfam" id="PF00535"/>
    </source>
</evidence>
<dbReference type="InterPro" id="IPR029044">
    <property type="entry name" value="Nucleotide-diphossugar_trans"/>
</dbReference>
<feature type="domain" description="Glycosyltransferase 2-like" evidence="1">
    <location>
        <begin position="4"/>
        <end position="137"/>
    </location>
</feature>
<organism evidence="2 3">
    <name type="scientific">Aliarcobacter skirrowii</name>
    <dbReference type="NCBI Taxonomy" id="28200"/>
    <lineage>
        <taxon>Bacteria</taxon>
        <taxon>Pseudomonadati</taxon>
        <taxon>Campylobacterota</taxon>
        <taxon>Epsilonproteobacteria</taxon>
        <taxon>Campylobacterales</taxon>
        <taxon>Arcobacteraceae</taxon>
        <taxon>Aliarcobacter</taxon>
    </lineage>
</organism>
<dbReference type="SUPFAM" id="SSF53448">
    <property type="entry name" value="Nucleotide-diphospho-sugar transferases"/>
    <property type="match status" value="1"/>
</dbReference>
<reference evidence="2 3" key="1">
    <citation type="submission" date="2018-05" db="EMBL/GenBank/DDBJ databases">
        <title>Antimicrobial susceptibility testing and genomic analysis of Arcobacter skirrowii strains and one Arcobacter butzleri isolated from German poultry farms.</title>
        <authorList>
            <person name="Haenel I."/>
            <person name="Hotzel H."/>
            <person name="Tomaso H."/>
            <person name="Busch A."/>
        </authorList>
    </citation>
    <scope>NUCLEOTIDE SEQUENCE [LARGE SCALE GENOMIC DNA]</scope>
    <source>
        <strain evidence="3">v</strain>
    </source>
</reference>
<keyword evidence="2" id="KW-0808">Transferase</keyword>
<evidence type="ECO:0000313" key="2">
    <source>
        <dbReference type="EMBL" id="PWE21613.1"/>
    </source>
</evidence>
<dbReference type="CDD" id="cd06433">
    <property type="entry name" value="GT_2_WfgS_like"/>
    <property type="match status" value="1"/>
</dbReference>
<evidence type="ECO:0000313" key="3">
    <source>
        <dbReference type="Proteomes" id="UP000245014"/>
    </source>
</evidence>
<dbReference type="InterPro" id="IPR001173">
    <property type="entry name" value="Glyco_trans_2-like"/>
</dbReference>
<comment type="caution">
    <text evidence="2">The sequence shown here is derived from an EMBL/GenBank/DDBJ whole genome shotgun (WGS) entry which is preliminary data.</text>
</comment>
<dbReference type="Proteomes" id="UP000245014">
    <property type="component" value="Unassembled WGS sequence"/>
</dbReference>
<dbReference type="Gene3D" id="3.90.550.10">
    <property type="entry name" value="Spore Coat Polysaccharide Biosynthesis Protein SpsA, Chain A"/>
    <property type="match status" value="1"/>
</dbReference>
<name>A0A2U2C0S9_9BACT</name>
<dbReference type="PANTHER" id="PTHR22916">
    <property type="entry name" value="GLYCOSYLTRANSFERASE"/>
    <property type="match status" value="1"/>
</dbReference>
<accession>A0A2U2C0S9</accession>
<dbReference type="PANTHER" id="PTHR22916:SF67">
    <property type="entry name" value="COLANIC ACID BIOSYNTHESIS GLYCOSYL TRANSFERASE WCAE-RELATED"/>
    <property type="match status" value="1"/>
</dbReference>
<gene>
    <name evidence="2" type="ORF">DF188_05200</name>
</gene>
<dbReference type="RefSeq" id="WP_109158338.1">
    <property type="nucleotide sequence ID" value="NZ_QEYI01000003.1"/>
</dbReference>